<keyword evidence="3" id="KW-1185">Reference proteome</keyword>
<feature type="compositionally biased region" description="Low complexity" evidence="1">
    <location>
        <begin position="700"/>
        <end position="733"/>
    </location>
</feature>
<evidence type="ECO:0000313" key="2">
    <source>
        <dbReference type="EMBL" id="KAF2075242.1"/>
    </source>
</evidence>
<evidence type="ECO:0000313" key="3">
    <source>
        <dbReference type="Proteomes" id="UP000695562"/>
    </source>
</evidence>
<protein>
    <recommendedName>
        <fullName evidence="4">Negative elongation factor B</fullName>
    </recommendedName>
</protein>
<dbReference type="GO" id="GO:0034244">
    <property type="term" value="P:negative regulation of transcription elongation by RNA polymerase II"/>
    <property type="evidence" value="ECO:0007669"/>
    <property type="project" value="TreeGrafter"/>
</dbReference>
<accession>A0A8J4V5W9</accession>
<evidence type="ECO:0000256" key="1">
    <source>
        <dbReference type="SAM" id="MobiDB-lite"/>
    </source>
</evidence>
<feature type="region of interest" description="Disordered" evidence="1">
    <location>
        <begin position="651"/>
        <end position="742"/>
    </location>
</feature>
<reference evidence="2" key="1">
    <citation type="submission" date="2020-01" db="EMBL/GenBank/DDBJ databases">
        <title>Development of genomics and gene disruption for Polysphondylium violaceum indicates a role for the polyketide synthase stlB in stalk morphogenesis.</title>
        <authorList>
            <person name="Narita B."/>
            <person name="Kawabe Y."/>
            <person name="Kin K."/>
            <person name="Saito T."/>
            <person name="Gibbs R."/>
            <person name="Kuspa A."/>
            <person name="Muzny D."/>
            <person name="Queller D."/>
            <person name="Richards S."/>
            <person name="Strassman J."/>
            <person name="Sucgang R."/>
            <person name="Worley K."/>
            <person name="Schaap P."/>
        </authorList>
    </citation>
    <scope>NUCLEOTIDE SEQUENCE</scope>
    <source>
        <strain evidence="2">QSvi11</strain>
    </source>
</reference>
<name>A0A8J4V5W9_9MYCE</name>
<dbReference type="Proteomes" id="UP000695562">
    <property type="component" value="Unassembled WGS sequence"/>
</dbReference>
<dbReference type="InterPro" id="IPR010405">
    <property type="entry name" value="COBRA1"/>
</dbReference>
<feature type="compositionally biased region" description="Low complexity" evidence="1">
    <location>
        <begin position="667"/>
        <end position="677"/>
    </location>
</feature>
<evidence type="ECO:0008006" key="4">
    <source>
        <dbReference type="Google" id="ProtNLM"/>
    </source>
</evidence>
<comment type="caution">
    <text evidence="2">The sequence shown here is derived from an EMBL/GenBank/DDBJ whole genome shotgun (WGS) entry which is preliminary data.</text>
</comment>
<dbReference type="GO" id="GO:0032021">
    <property type="term" value="C:NELF complex"/>
    <property type="evidence" value="ECO:0007669"/>
    <property type="project" value="TreeGrafter"/>
</dbReference>
<dbReference type="OrthoDB" id="18449at2759"/>
<dbReference type="EMBL" id="AJWJ01000108">
    <property type="protein sequence ID" value="KAF2075242.1"/>
    <property type="molecule type" value="Genomic_DNA"/>
</dbReference>
<dbReference type="Pfam" id="PF06209">
    <property type="entry name" value="COBRA1"/>
    <property type="match status" value="1"/>
</dbReference>
<dbReference type="PANTHER" id="PTHR13503">
    <property type="entry name" value="NEGATIVE ELONGATION FACTOR COMPLEX MEMBER B"/>
    <property type="match status" value="1"/>
</dbReference>
<sequence length="742" mass="84217">MEEFLIGHLGAENILTNLSQTTYPLQYINQFQNENSIHKKNLPNVSPVLNLLDLHQIHRGDLYYSLLTSLKQNLLQRIEKLSFKELESLLEQTFPYIGFEDLQVIPMSVMKNMTPRVPPAFLLKLSESSELYEACPIEVKRQIWLINEDLFREKIDPLITTYIQDSQLTVELNEMIVVEQPLFAVQLLPAKKRETNAVLQELVAIVGKLPSLYQMLVGHIKKLFSDTCNYALCNLRVEILMTFHDQGLSDVYNRDITHSLAWCVDACIRDYNIDSRRMKDIQSAFHSTNLSNNPLALGDVAMVFANPITMNCVTKSILVQLKEVVKRKQIPKDDESIKYLSSLLTLALEAHSIIKHQSHTTKLPAVKKEILQTFYPILASQLLDDHAREITKLSSSSSTSPALESTQVEEVDSNLPSLYIKYDLCKIVTLSYVVKRVIDKDYPSVDKYLKFLNQLVVNNTKSNVEKNNSDSGSGDNNPGNELDESYDIYPFFGNDFIQTITTNAINSKDLKLNTIIFDSFLLKYRYTKFVQKQLIRYLLENHTKINQKEYISFIQKLYHAVIYTKLSCVGMFTNSNNSTANELDSEDDSTGEDNVNYHFRNSASMTLQQEQRLNDDILIMSKQLLDKSGNRLNEKIVPLLFDYLKSKTTFTPPIHTSNTPTSNQATSISSPRSSTQSGNSPAPVTEQQQDTVMTDNISITESTEQTTTSTTTTSNTEDSTSESMTTTTTTTTSNVIETAMEQ</sequence>
<organism evidence="2 3">
    <name type="scientific">Polysphondylium violaceum</name>
    <dbReference type="NCBI Taxonomy" id="133409"/>
    <lineage>
        <taxon>Eukaryota</taxon>
        <taxon>Amoebozoa</taxon>
        <taxon>Evosea</taxon>
        <taxon>Eumycetozoa</taxon>
        <taxon>Dictyostelia</taxon>
        <taxon>Dictyosteliales</taxon>
        <taxon>Dictyosteliaceae</taxon>
        <taxon>Polysphondylium</taxon>
    </lineage>
</organism>
<gene>
    <name evidence="2" type="ORF">CYY_003460</name>
</gene>
<feature type="compositionally biased region" description="Polar residues" evidence="1">
    <location>
        <begin position="678"/>
        <end position="699"/>
    </location>
</feature>
<dbReference type="PANTHER" id="PTHR13503:SF3">
    <property type="entry name" value="NEGATIVE ELONGATION FACTOR B"/>
    <property type="match status" value="1"/>
</dbReference>
<feature type="compositionally biased region" description="Polar residues" evidence="1">
    <location>
        <begin position="651"/>
        <end position="666"/>
    </location>
</feature>
<proteinExistence type="predicted"/>
<dbReference type="AlphaFoldDB" id="A0A8J4V5W9"/>